<comment type="caution">
    <text evidence="1">The sequence shown here is derived from an EMBL/GenBank/DDBJ whole genome shotgun (WGS) entry which is preliminary data.</text>
</comment>
<evidence type="ECO:0000313" key="2">
    <source>
        <dbReference type="Proteomes" id="UP001419268"/>
    </source>
</evidence>
<protein>
    <submittedName>
        <fullName evidence="1">Uncharacterized protein</fullName>
    </submittedName>
</protein>
<reference evidence="1 2" key="1">
    <citation type="submission" date="2024-01" db="EMBL/GenBank/DDBJ databases">
        <title>Genome assemblies of Stephania.</title>
        <authorList>
            <person name="Yang L."/>
        </authorList>
    </citation>
    <scope>NUCLEOTIDE SEQUENCE [LARGE SCALE GENOMIC DNA]</scope>
    <source>
        <strain evidence="1">JXDWG</strain>
        <tissue evidence="1">Leaf</tissue>
    </source>
</reference>
<accession>A0AAP0JFS9</accession>
<keyword evidence="2" id="KW-1185">Reference proteome</keyword>
<proteinExistence type="predicted"/>
<organism evidence="1 2">
    <name type="scientific">Stephania cephalantha</name>
    <dbReference type="NCBI Taxonomy" id="152367"/>
    <lineage>
        <taxon>Eukaryota</taxon>
        <taxon>Viridiplantae</taxon>
        <taxon>Streptophyta</taxon>
        <taxon>Embryophyta</taxon>
        <taxon>Tracheophyta</taxon>
        <taxon>Spermatophyta</taxon>
        <taxon>Magnoliopsida</taxon>
        <taxon>Ranunculales</taxon>
        <taxon>Menispermaceae</taxon>
        <taxon>Menispermoideae</taxon>
        <taxon>Cissampelideae</taxon>
        <taxon>Stephania</taxon>
    </lineage>
</organism>
<gene>
    <name evidence="1" type="ORF">Scep_012575</name>
</gene>
<name>A0AAP0JFS9_9MAGN</name>
<evidence type="ECO:0000313" key="1">
    <source>
        <dbReference type="EMBL" id="KAK9133047.1"/>
    </source>
</evidence>
<sequence length="80" mass="8841">MHYWIVSSAPPLQLIMVGKICNSAGAWPGGCLDMLEAATSALPIGVFQQALHWTTVAHSKAYDYIHGQKYFVFFLSAKRV</sequence>
<dbReference type="AlphaFoldDB" id="A0AAP0JFS9"/>
<dbReference type="Proteomes" id="UP001419268">
    <property type="component" value="Unassembled WGS sequence"/>
</dbReference>
<dbReference type="EMBL" id="JBBNAG010000005">
    <property type="protein sequence ID" value="KAK9133047.1"/>
    <property type="molecule type" value="Genomic_DNA"/>
</dbReference>